<dbReference type="EMBL" id="DS022245">
    <property type="protein sequence ID" value="EWG42062.1"/>
    <property type="molecule type" value="Genomic_DNA"/>
</dbReference>
<keyword evidence="2" id="KW-1185">Reference proteome</keyword>
<organism evidence="1 2">
    <name type="scientific">Gibberella moniliformis (strain M3125 / FGSC 7600)</name>
    <name type="common">Maize ear and stalk rot fungus</name>
    <name type="synonym">Fusarium verticillioides</name>
    <dbReference type="NCBI Taxonomy" id="334819"/>
    <lineage>
        <taxon>Eukaryota</taxon>
        <taxon>Fungi</taxon>
        <taxon>Dikarya</taxon>
        <taxon>Ascomycota</taxon>
        <taxon>Pezizomycotina</taxon>
        <taxon>Sordariomycetes</taxon>
        <taxon>Hypocreomycetidae</taxon>
        <taxon>Hypocreales</taxon>
        <taxon>Nectriaceae</taxon>
        <taxon>Fusarium</taxon>
        <taxon>Fusarium fujikuroi species complex</taxon>
    </lineage>
</organism>
<gene>
    <name evidence="1" type="ORF">FVEG_15385</name>
</gene>
<evidence type="ECO:0000313" key="1">
    <source>
        <dbReference type="EMBL" id="EWG42062.1"/>
    </source>
</evidence>
<dbReference type="AlphaFoldDB" id="W7MB80"/>
<name>W7MB80_GIBM7</name>
<dbReference type="GeneID" id="30072261"/>
<proteinExistence type="predicted"/>
<evidence type="ECO:0000313" key="2">
    <source>
        <dbReference type="Proteomes" id="UP000009096"/>
    </source>
</evidence>
<dbReference type="RefSeq" id="XP_018748253.1">
    <property type="nucleotide sequence ID" value="XM_018904509.1"/>
</dbReference>
<reference evidence="1 2" key="1">
    <citation type="journal article" date="2010" name="Nature">
        <title>Comparative genomics reveals mobile pathogenicity chromosomes in Fusarium.</title>
        <authorList>
            <person name="Ma L.J."/>
            <person name="van der Does H.C."/>
            <person name="Borkovich K.A."/>
            <person name="Coleman J.J."/>
            <person name="Daboussi M.J."/>
            <person name="Di Pietro A."/>
            <person name="Dufresne M."/>
            <person name="Freitag M."/>
            <person name="Grabherr M."/>
            <person name="Henrissat B."/>
            <person name="Houterman P.M."/>
            <person name="Kang S."/>
            <person name="Shim W.B."/>
            <person name="Woloshuk C."/>
            <person name="Xie X."/>
            <person name="Xu J.R."/>
            <person name="Antoniw J."/>
            <person name="Baker S.E."/>
            <person name="Bluhm B.H."/>
            <person name="Breakspear A."/>
            <person name="Brown D.W."/>
            <person name="Butchko R.A."/>
            <person name="Chapman S."/>
            <person name="Coulson R."/>
            <person name="Coutinho P.M."/>
            <person name="Danchin E.G."/>
            <person name="Diener A."/>
            <person name="Gale L.R."/>
            <person name="Gardiner D.M."/>
            <person name="Goff S."/>
            <person name="Hammond-Kosack K.E."/>
            <person name="Hilburn K."/>
            <person name="Hua-Van A."/>
            <person name="Jonkers W."/>
            <person name="Kazan K."/>
            <person name="Kodira C.D."/>
            <person name="Koehrsen M."/>
            <person name="Kumar L."/>
            <person name="Lee Y.H."/>
            <person name="Li L."/>
            <person name="Manners J.M."/>
            <person name="Miranda-Saavedra D."/>
            <person name="Mukherjee M."/>
            <person name="Park G."/>
            <person name="Park J."/>
            <person name="Park S.Y."/>
            <person name="Proctor R.H."/>
            <person name="Regev A."/>
            <person name="Ruiz-Roldan M.C."/>
            <person name="Sain D."/>
            <person name="Sakthikumar S."/>
            <person name="Sykes S."/>
            <person name="Schwartz D.C."/>
            <person name="Turgeon B.G."/>
            <person name="Wapinski I."/>
            <person name="Yoder O."/>
            <person name="Young S."/>
            <person name="Zeng Q."/>
            <person name="Zhou S."/>
            <person name="Galagan J."/>
            <person name="Cuomo C.A."/>
            <person name="Kistler H.C."/>
            <person name="Rep M."/>
        </authorList>
    </citation>
    <scope>NUCLEOTIDE SEQUENCE [LARGE SCALE GENOMIC DNA]</scope>
    <source>
        <strain evidence="2">M3125 / FGSC 7600</strain>
    </source>
</reference>
<dbReference type="Proteomes" id="UP000009096">
    <property type="component" value="Chromosome 2"/>
</dbReference>
<protein>
    <submittedName>
        <fullName evidence="1">Uncharacterized protein</fullName>
    </submittedName>
</protein>
<dbReference type="EMBL" id="CM000579">
    <property type="protein sequence ID" value="EWG42062.1"/>
    <property type="molecule type" value="Genomic_DNA"/>
</dbReference>
<sequence length="101" mass="11385">MLSGPRFGGIGRRNGTDTALAVGRGTSMKRHKAAFTLFCLPAGQDKRIFCMILIMKVWTLNTWVVLSIQCISPTIHMDIRQLPVHQIFDVISILVYRDLLL</sequence>
<dbReference type="VEuPathDB" id="FungiDB:FVEG_15385"/>
<dbReference type="KEGG" id="fvr:FVEG_15385"/>
<accession>W7MB80</accession>